<organism evidence="2 3">
    <name type="scientific">Tulasnella calospora MUT 4182</name>
    <dbReference type="NCBI Taxonomy" id="1051891"/>
    <lineage>
        <taxon>Eukaryota</taxon>
        <taxon>Fungi</taxon>
        <taxon>Dikarya</taxon>
        <taxon>Basidiomycota</taxon>
        <taxon>Agaricomycotina</taxon>
        <taxon>Agaricomycetes</taxon>
        <taxon>Cantharellales</taxon>
        <taxon>Tulasnellaceae</taxon>
        <taxon>Tulasnella</taxon>
    </lineage>
</organism>
<dbReference type="EMBL" id="KN823798">
    <property type="protein sequence ID" value="KIO15823.1"/>
    <property type="molecule type" value="Genomic_DNA"/>
</dbReference>
<accession>A0A0C3K346</accession>
<sequence length="53" mass="5768">MVMITTQLAAIVATGIAVSGVSAAALPARNHARAQQQRLRQRQRPIRPCRFQG</sequence>
<keyword evidence="3" id="KW-1185">Reference proteome</keyword>
<dbReference type="HOGENOM" id="CLU_3070437_0_0_1"/>
<gene>
    <name evidence="2" type="ORF">M407DRAFT_34572</name>
</gene>
<reference evidence="3" key="2">
    <citation type="submission" date="2015-01" db="EMBL/GenBank/DDBJ databases">
        <title>Evolutionary Origins and Diversification of the Mycorrhizal Mutualists.</title>
        <authorList>
            <consortium name="DOE Joint Genome Institute"/>
            <consortium name="Mycorrhizal Genomics Consortium"/>
            <person name="Kohler A."/>
            <person name="Kuo A."/>
            <person name="Nagy L.G."/>
            <person name="Floudas D."/>
            <person name="Copeland A."/>
            <person name="Barry K.W."/>
            <person name="Cichocki N."/>
            <person name="Veneault-Fourrey C."/>
            <person name="LaButti K."/>
            <person name="Lindquist E.A."/>
            <person name="Lipzen A."/>
            <person name="Lundell T."/>
            <person name="Morin E."/>
            <person name="Murat C."/>
            <person name="Riley R."/>
            <person name="Ohm R."/>
            <person name="Sun H."/>
            <person name="Tunlid A."/>
            <person name="Henrissat B."/>
            <person name="Grigoriev I.V."/>
            <person name="Hibbett D.S."/>
            <person name="Martin F."/>
        </authorList>
    </citation>
    <scope>NUCLEOTIDE SEQUENCE [LARGE SCALE GENOMIC DNA]</scope>
    <source>
        <strain evidence="3">MUT 4182</strain>
    </source>
</reference>
<evidence type="ECO:0000256" key="1">
    <source>
        <dbReference type="SAM" id="MobiDB-lite"/>
    </source>
</evidence>
<evidence type="ECO:0000313" key="2">
    <source>
        <dbReference type="EMBL" id="KIO15823.1"/>
    </source>
</evidence>
<protein>
    <submittedName>
        <fullName evidence="2">Uncharacterized protein</fullName>
    </submittedName>
</protein>
<name>A0A0C3K346_9AGAM</name>
<dbReference type="Proteomes" id="UP000054248">
    <property type="component" value="Unassembled WGS sequence"/>
</dbReference>
<dbReference type="AlphaFoldDB" id="A0A0C3K346"/>
<proteinExistence type="predicted"/>
<evidence type="ECO:0000313" key="3">
    <source>
        <dbReference type="Proteomes" id="UP000054248"/>
    </source>
</evidence>
<feature type="region of interest" description="Disordered" evidence="1">
    <location>
        <begin position="32"/>
        <end position="53"/>
    </location>
</feature>
<reference evidence="2 3" key="1">
    <citation type="submission" date="2014-04" db="EMBL/GenBank/DDBJ databases">
        <authorList>
            <consortium name="DOE Joint Genome Institute"/>
            <person name="Kuo A."/>
            <person name="Girlanda M."/>
            <person name="Perotto S."/>
            <person name="Kohler A."/>
            <person name="Nagy L.G."/>
            <person name="Floudas D."/>
            <person name="Copeland A."/>
            <person name="Barry K.W."/>
            <person name="Cichocki N."/>
            <person name="Veneault-Fourrey C."/>
            <person name="LaButti K."/>
            <person name="Lindquist E.A."/>
            <person name="Lipzen A."/>
            <person name="Lundell T."/>
            <person name="Morin E."/>
            <person name="Murat C."/>
            <person name="Sun H."/>
            <person name="Tunlid A."/>
            <person name="Henrissat B."/>
            <person name="Grigoriev I.V."/>
            <person name="Hibbett D.S."/>
            <person name="Martin F."/>
            <person name="Nordberg H.P."/>
            <person name="Cantor M.N."/>
            <person name="Hua S.X."/>
        </authorList>
    </citation>
    <scope>NUCLEOTIDE SEQUENCE [LARGE SCALE GENOMIC DNA]</scope>
    <source>
        <strain evidence="2 3">MUT 4182</strain>
    </source>
</reference>